<dbReference type="SUPFAM" id="SSF55874">
    <property type="entry name" value="ATPase domain of HSP90 chaperone/DNA topoisomerase II/histidine kinase"/>
    <property type="match status" value="1"/>
</dbReference>
<dbReference type="Pfam" id="PF13581">
    <property type="entry name" value="HATPase_c_2"/>
    <property type="match status" value="1"/>
</dbReference>
<evidence type="ECO:0000313" key="4">
    <source>
        <dbReference type="EMBL" id="MFC5665180.1"/>
    </source>
</evidence>
<keyword evidence="1" id="KW-0418">Kinase</keyword>
<dbReference type="InterPro" id="IPR003594">
    <property type="entry name" value="HATPase_dom"/>
</dbReference>
<reference evidence="5" key="1">
    <citation type="journal article" date="2019" name="Int. J. Syst. Evol. Microbiol.">
        <title>The Global Catalogue of Microorganisms (GCM) 10K type strain sequencing project: providing services to taxonomists for standard genome sequencing and annotation.</title>
        <authorList>
            <consortium name="The Broad Institute Genomics Platform"/>
            <consortium name="The Broad Institute Genome Sequencing Center for Infectious Disease"/>
            <person name="Wu L."/>
            <person name="Ma J."/>
        </authorList>
    </citation>
    <scope>NUCLEOTIDE SEQUENCE [LARGE SCALE GENOMIC DNA]</scope>
    <source>
        <strain evidence="5">CGMCC 4.1437</strain>
    </source>
</reference>
<protein>
    <submittedName>
        <fullName evidence="4">ATP-binding protein</fullName>
    </submittedName>
</protein>
<keyword evidence="5" id="KW-1185">Reference proteome</keyword>
<evidence type="ECO:0000259" key="3">
    <source>
        <dbReference type="Pfam" id="PF13581"/>
    </source>
</evidence>
<evidence type="ECO:0000256" key="1">
    <source>
        <dbReference type="ARBA" id="ARBA00022527"/>
    </source>
</evidence>
<dbReference type="EMBL" id="JBHSOF010000024">
    <property type="protein sequence ID" value="MFC5665180.1"/>
    <property type="molecule type" value="Genomic_DNA"/>
</dbReference>
<dbReference type="GO" id="GO:0005524">
    <property type="term" value="F:ATP binding"/>
    <property type="evidence" value="ECO:0007669"/>
    <property type="project" value="UniProtKB-KW"/>
</dbReference>
<dbReference type="Proteomes" id="UP001595975">
    <property type="component" value="Unassembled WGS sequence"/>
</dbReference>
<dbReference type="PANTHER" id="PTHR35526:SF3">
    <property type="entry name" value="ANTI-SIGMA-F FACTOR RSBW"/>
    <property type="match status" value="1"/>
</dbReference>
<evidence type="ECO:0000313" key="5">
    <source>
        <dbReference type="Proteomes" id="UP001595975"/>
    </source>
</evidence>
<feature type="domain" description="Histidine kinase/HSP90-like ATPase" evidence="3">
    <location>
        <begin position="47"/>
        <end position="151"/>
    </location>
</feature>
<dbReference type="Gene3D" id="3.30.565.10">
    <property type="entry name" value="Histidine kinase-like ATPase, C-terminal domain"/>
    <property type="match status" value="1"/>
</dbReference>
<feature type="compositionally biased region" description="Basic and acidic residues" evidence="2">
    <location>
        <begin position="7"/>
        <end position="23"/>
    </location>
</feature>
<name>A0ABW0X5X1_9ACTN</name>
<accession>A0ABW0X5X1</accession>
<comment type="caution">
    <text evidence="4">The sequence shown here is derived from an EMBL/GenBank/DDBJ whole genome shotgun (WGS) entry which is preliminary data.</text>
</comment>
<keyword evidence="4" id="KW-0067">ATP-binding</keyword>
<feature type="region of interest" description="Disordered" evidence="2">
    <location>
        <begin position="1"/>
        <end position="23"/>
    </location>
</feature>
<organism evidence="4 5">
    <name type="scientific">Kitasatospora misakiensis</name>
    <dbReference type="NCBI Taxonomy" id="67330"/>
    <lineage>
        <taxon>Bacteria</taxon>
        <taxon>Bacillati</taxon>
        <taxon>Actinomycetota</taxon>
        <taxon>Actinomycetes</taxon>
        <taxon>Kitasatosporales</taxon>
        <taxon>Streptomycetaceae</taxon>
        <taxon>Kitasatospora</taxon>
    </lineage>
</organism>
<gene>
    <name evidence="4" type="ORF">ACFP3U_19605</name>
</gene>
<keyword evidence="4" id="KW-0547">Nucleotide-binding</keyword>
<dbReference type="PANTHER" id="PTHR35526">
    <property type="entry name" value="ANTI-SIGMA-F FACTOR RSBW-RELATED"/>
    <property type="match status" value="1"/>
</dbReference>
<feature type="region of interest" description="Disordered" evidence="2">
    <location>
        <begin position="103"/>
        <end position="122"/>
    </location>
</feature>
<dbReference type="InterPro" id="IPR036890">
    <property type="entry name" value="HATPase_C_sf"/>
</dbReference>
<keyword evidence="1" id="KW-0808">Transferase</keyword>
<keyword evidence="1" id="KW-0723">Serine/threonine-protein kinase</keyword>
<sequence length="175" mass="18561">MTAPPFHARELAPRPGHRPADDHASAGIRQATWRLRPVPGAVGPIRRLAAMTVCTWYPGLPAERMDDVRTVVSELVTNAVRHAGADGDVTVELWPTPHGNLAVSVGDGSERPPTPRSPYDDGQSGYGLSIIAEHCAAWGWHPTPTGKAVYATLAMAGIDEPGTTDQNTRESGSGN</sequence>
<dbReference type="CDD" id="cd16936">
    <property type="entry name" value="HATPase_RsbW-like"/>
    <property type="match status" value="1"/>
</dbReference>
<proteinExistence type="predicted"/>
<evidence type="ECO:0000256" key="2">
    <source>
        <dbReference type="SAM" id="MobiDB-lite"/>
    </source>
</evidence>
<dbReference type="InterPro" id="IPR050267">
    <property type="entry name" value="Anti-sigma-factor_SerPK"/>
</dbReference>
<dbReference type="RefSeq" id="WP_380226865.1">
    <property type="nucleotide sequence ID" value="NZ_JBHSOF010000024.1"/>
</dbReference>